<protein>
    <submittedName>
        <fullName evidence="2">Uncharacterized protein</fullName>
    </submittedName>
</protein>
<dbReference type="Proteomes" id="UP000076078">
    <property type="component" value="Unassembled WGS sequence"/>
</dbReference>
<organism evidence="2 3">
    <name type="scientific">Tieghemostelium lacteum</name>
    <name type="common">Slime mold</name>
    <name type="synonym">Dictyostelium lacteum</name>
    <dbReference type="NCBI Taxonomy" id="361077"/>
    <lineage>
        <taxon>Eukaryota</taxon>
        <taxon>Amoebozoa</taxon>
        <taxon>Evosea</taxon>
        <taxon>Eumycetozoa</taxon>
        <taxon>Dictyostelia</taxon>
        <taxon>Dictyosteliales</taxon>
        <taxon>Raperosteliaceae</taxon>
        <taxon>Tieghemostelium</taxon>
    </lineage>
</organism>
<evidence type="ECO:0000313" key="2">
    <source>
        <dbReference type="EMBL" id="KYQ89339.1"/>
    </source>
</evidence>
<sequence>MDEEVLDSLELNKDYIKSLYKKDKETFDGPVDRNSDSDYKSRKSISGSSPRNSAPNIPFLENVIKQTVSHNRNQIEKEDYKNKYNNNNKGNNNYNNSKPRYKYDPYYSAVGKKKNVHYSKNLNTHSVEEPDDPILQTKIDSIFGELFSDIKQDRIPLHNSNEKDELRQEETVHDKEFEDDSIPEILTKHQVRGRGRVGSRVFDEKKDKELLSKLSNEYGVNLKVYK</sequence>
<accession>A0A151Z5V7</accession>
<proteinExistence type="predicted"/>
<dbReference type="FunCoup" id="A0A151Z5V7">
    <property type="interactions" value="738"/>
</dbReference>
<reference evidence="2 3" key="1">
    <citation type="submission" date="2015-12" db="EMBL/GenBank/DDBJ databases">
        <title>Dictyostelia acquired genes for synthesis and detection of signals that induce cell-type specialization by lateral gene transfer from prokaryotes.</title>
        <authorList>
            <person name="Gloeckner G."/>
            <person name="Schaap P."/>
        </authorList>
    </citation>
    <scope>NUCLEOTIDE SEQUENCE [LARGE SCALE GENOMIC DNA]</scope>
    <source>
        <strain evidence="2 3">TK</strain>
    </source>
</reference>
<feature type="compositionally biased region" description="Basic and acidic residues" evidence="1">
    <location>
        <begin position="22"/>
        <end position="41"/>
    </location>
</feature>
<feature type="region of interest" description="Disordered" evidence="1">
    <location>
        <begin position="78"/>
        <end position="101"/>
    </location>
</feature>
<dbReference type="OrthoDB" id="21512at2759"/>
<keyword evidence="3" id="KW-1185">Reference proteome</keyword>
<name>A0A151Z5V7_TIELA</name>
<evidence type="ECO:0000256" key="1">
    <source>
        <dbReference type="SAM" id="MobiDB-lite"/>
    </source>
</evidence>
<gene>
    <name evidence="2" type="ORF">DLAC_10002</name>
</gene>
<feature type="region of interest" description="Disordered" evidence="1">
    <location>
        <begin position="22"/>
        <end position="57"/>
    </location>
</feature>
<feature type="compositionally biased region" description="Low complexity" evidence="1">
    <location>
        <begin position="83"/>
        <end position="98"/>
    </location>
</feature>
<evidence type="ECO:0000313" key="3">
    <source>
        <dbReference type="Proteomes" id="UP000076078"/>
    </source>
</evidence>
<dbReference type="EMBL" id="LODT01000041">
    <property type="protein sequence ID" value="KYQ89339.1"/>
    <property type="molecule type" value="Genomic_DNA"/>
</dbReference>
<dbReference type="InParanoid" id="A0A151Z5V7"/>
<comment type="caution">
    <text evidence="2">The sequence shown here is derived from an EMBL/GenBank/DDBJ whole genome shotgun (WGS) entry which is preliminary data.</text>
</comment>
<dbReference type="AlphaFoldDB" id="A0A151Z5V7"/>
<feature type="compositionally biased region" description="Polar residues" evidence="1">
    <location>
        <begin position="44"/>
        <end position="55"/>
    </location>
</feature>